<dbReference type="InterPro" id="IPR025877">
    <property type="entry name" value="MobA-like_NTP_Trfase"/>
</dbReference>
<dbReference type="PANTHER" id="PTHR43777">
    <property type="entry name" value="MOLYBDENUM COFACTOR CYTIDYLYLTRANSFERASE"/>
    <property type="match status" value="1"/>
</dbReference>
<keyword evidence="4" id="KW-1185">Reference proteome</keyword>
<protein>
    <submittedName>
        <fullName evidence="3">Nucleotidyltransferase family protein</fullName>
    </submittedName>
</protein>
<proteinExistence type="predicted"/>
<feature type="domain" description="MobA-like NTP transferase" evidence="2">
    <location>
        <begin position="10"/>
        <end position="172"/>
    </location>
</feature>
<dbReference type="PANTHER" id="PTHR43777:SF1">
    <property type="entry name" value="MOLYBDENUM COFACTOR CYTIDYLYLTRANSFERASE"/>
    <property type="match status" value="1"/>
</dbReference>
<evidence type="ECO:0000313" key="3">
    <source>
        <dbReference type="EMBL" id="MDP4300083.1"/>
    </source>
</evidence>
<name>A0ABT9G0W1_LEPDI</name>
<dbReference type="Gene3D" id="3.90.550.10">
    <property type="entry name" value="Spore Coat Polysaccharide Biosynthesis Protein SpsA, Chain A"/>
    <property type="match status" value="1"/>
</dbReference>
<dbReference type="SUPFAM" id="SSF53448">
    <property type="entry name" value="Nucleotide-diphospho-sugar transferases"/>
    <property type="match status" value="1"/>
</dbReference>
<dbReference type="CDD" id="cd04182">
    <property type="entry name" value="GT_2_like_f"/>
    <property type="match status" value="1"/>
</dbReference>
<evidence type="ECO:0000259" key="2">
    <source>
        <dbReference type="Pfam" id="PF12804"/>
    </source>
</evidence>
<dbReference type="InterPro" id="IPR029044">
    <property type="entry name" value="Nucleotide-diphossugar_trans"/>
</dbReference>
<keyword evidence="1" id="KW-0460">Magnesium</keyword>
<sequence>MNPDRNEPTVVVVGAGRGQRFDGEGHKLAQTFGASTVLETTLETVVASGLPMVLVTTAPLVALAQQVIAARDIVLLPPVGSYTGEPLGMGYTIASGVAARAHARGWLVLPADMPLLRPDTLRKVAQAMSQYPVVYPQHRGRRGHPVGFSPELYTELISLSGDEGARRLVARYPAHGIDVDDAGVLVDIDTRRDLEAARALQREPAADV</sequence>
<dbReference type="Pfam" id="PF12804">
    <property type="entry name" value="NTP_transf_3"/>
    <property type="match status" value="1"/>
</dbReference>
<accession>A0ABT9G0W1</accession>
<comment type="caution">
    <text evidence="3">The sequence shown here is derived from an EMBL/GenBank/DDBJ whole genome shotgun (WGS) entry which is preliminary data.</text>
</comment>
<gene>
    <name evidence="3" type="ORF">Q8X39_05505</name>
</gene>
<dbReference type="Proteomes" id="UP001235760">
    <property type="component" value="Unassembled WGS sequence"/>
</dbReference>
<evidence type="ECO:0000256" key="1">
    <source>
        <dbReference type="ARBA" id="ARBA00022842"/>
    </source>
</evidence>
<dbReference type="EMBL" id="JAUZEE010000002">
    <property type="protein sequence ID" value="MDP4300083.1"/>
    <property type="molecule type" value="Genomic_DNA"/>
</dbReference>
<evidence type="ECO:0000313" key="4">
    <source>
        <dbReference type="Proteomes" id="UP001235760"/>
    </source>
</evidence>
<organism evidence="3 4">
    <name type="scientific">Leptothrix discophora</name>
    <dbReference type="NCBI Taxonomy" id="89"/>
    <lineage>
        <taxon>Bacteria</taxon>
        <taxon>Pseudomonadati</taxon>
        <taxon>Pseudomonadota</taxon>
        <taxon>Betaproteobacteria</taxon>
        <taxon>Burkholderiales</taxon>
        <taxon>Sphaerotilaceae</taxon>
        <taxon>Leptothrix</taxon>
    </lineage>
</organism>
<dbReference type="RefSeq" id="WP_305748632.1">
    <property type="nucleotide sequence ID" value="NZ_JAUZEE010000002.1"/>
</dbReference>
<reference evidence="3 4" key="1">
    <citation type="submission" date="2023-08" db="EMBL/GenBank/DDBJ databases">
        <authorList>
            <person name="Roldan D.M."/>
            <person name="Menes R.J."/>
        </authorList>
    </citation>
    <scope>NUCLEOTIDE SEQUENCE [LARGE SCALE GENOMIC DNA]</scope>
    <source>
        <strain evidence="3 4">CCM 2812</strain>
    </source>
</reference>